<dbReference type="AlphaFoldDB" id="A0A4S8KBR1"/>
<dbReference type="InterPro" id="IPR045261">
    <property type="entry name" value="MORC_ATPase"/>
</dbReference>
<dbReference type="STRING" id="52838.A0A4S8KBR1"/>
<keyword evidence="7" id="KW-1185">Reference proteome</keyword>
<dbReference type="EMBL" id="PYDT01000001">
    <property type="protein sequence ID" value="THU72518.1"/>
    <property type="molecule type" value="Genomic_DNA"/>
</dbReference>
<evidence type="ECO:0000313" key="7">
    <source>
        <dbReference type="Proteomes" id="UP000317650"/>
    </source>
</evidence>
<feature type="coiled-coil region" evidence="3">
    <location>
        <begin position="690"/>
        <end position="738"/>
    </location>
</feature>
<evidence type="ECO:0000313" key="6">
    <source>
        <dbReference type="EMBL" id="THU72518.1"/>
    </source>
</evidence>
<comment type="caution">
    <text evidence="6">The sequence shown here is derived from an EMBL/GenBank/DDBJ whole genome shotgun (WGS) entry which is preliminary data.</text>
</comment>
<evidence type="ECO:0000259" key="5">
    <source>
        <dbReference type="Pfam" id="PF17942"/>
    </source>
</evidence>
<dbReference type="GO" id="GO:0006281">
    <property type="term" value="P:DNA repair"/>
    <property type="evidence" value="ECO:0007669"/>
    <property type="project" value="UniProtKB-KW"/>
</dbReference>
<feature type="compositionally biased region" description="Low complexity" evidence="4">
    <location>
        <begin position="104"/>
        <end position="116"/>
    </location>
</feature>
<dbReference type="PANTHER" id="PTHR23336:SF44">
    <property type="entry name" value="PROTEIN MICRORCHIDIA 6"/>
    <property type="match status" value="1"/>
</dbReference>
<evidence type="ECO:0000256" key="2">
    <source>
        <dbReference type="ARBA" id="ARBA00023204"/>
    </source>
</evidence>
<keyword evidence="1" id="KW-0227">DNA damage</keyword>
<sequence length="750" mass="84709">MLKLSSAKYRSFSLSPLSSARFSRKGHSRFKPTPTGRVIGMNCSNFIDLCSDEESEEADVKDVKPILSLCVRQDKEGCSAANDQAYYKDCTIKQELEESRSPNSGSSITDQGSSSTNGIVPKFASPSPPVRLCWQFWKSGDYEVGQAISPISETGRNRLRIHPKFLHSNATSHKWAFGAIAELLDNAVDEVKNGATFVTIEKFTNPRDRSLALLIQDGNGFKTSTMRLGADVIVFSRFKKERIFTQSVGFLSYTFLKETGCDDIVVPAVDYEFDPPTNSFKRLYRHNQKQFSSNLSTILQWSPFTTEAELLNQFNDLGHHGTKVIVFNLWLNDDGDTEINFQSDAKDIMINGGRRQMQKNSIENNHVANKLHYSLRAYISILYLHMPENFRIIVRGEVVEPHHVANDLMYRECILYRPQVGGITEAYISILYLHMPENFRIILRGEVVEPHHVANDLMYRECILYRPQVGGITEAAIVTTIGFLEGAPNVNIHGFNVYHKNRLILPFWKVANNSYGKGKGVVGVLEANFIKPTHDKQDFEKSVLYQKLENRLKEMTYEDLHCHLVGYNNKKKPTAVSSATALCQMPQLRTSNLLQQAKNNCSMSATMKATPTPDISSSNQVIPALAITNFRARCSMKNDAGLQSIKGKHESQVAETGTSEVQALYKSVGFGSINEKKQDSGSGQKPMVEIQTLMLENKKLREQCLEYEDMEKELMQKAKKLKNELLEVQEVYEKLVSDLKLMEDVKIEKL</sequence>
<reference evidence="6 7" key="1">
    <citation type="journal article" date="2019" name="Nat. Plants">
        <title>Genome sequencing of Musa balbisiana reveals subgenome evolution and function divergence in polyploid bananas.</title>
        <authorList>
            <person name="Yao X."/>
        </authorList>
    </citation>
    <scope>NUCLEOTIDE SEQUENCE [LARGE SCALE GENOMIC DNA]</scope>
    <source>
        <strain evidence="7">cv. DH-PKW</strain>
        <tissue evidence="6">Leaves</tissue>
    </source>
</reference>
<organism evidence="6 7">
    <name type="scientific">Musa balbisiana</name>
    <name type="common">Banana</name>
    <dbReference type="NCBI Taxonomy" id="52838"/>
    <lineage>
        <taxon>Eukaryota</taxon>
        <taxon>Viridiplantae</taxon>
        <taxon>Streptophyta</taxon>
        <taxon>Embryophyta</taxon>
        <taxon>Tracheophyta</taxon>
        <taxon>Spermatophyta</taxon>
        <taxon>Magnoliopsida</taxon>
        <taxon>Liliopsida</taxon>
        <taxon>Zingiberales</taxon>
        <taxon>Musaceae</taxon>
        <taxon>Musa</taxon>
    </lineage>
</organism>
<gene>
    <name evidence="6" type="ORF">C4D60_Mb04t12980</name>
</gene>
<keyword evidence="3" id="KW-0175">Coiled coil</keyword>
<evidence type="ECO:0000256" key="1">
    <source>
        <dbReference type="ARBA" id="ARBA00022763"/>
    </source>
</evidence>
<name>A0A4S8KBR1_MUSBA</name>
<feature type="domain" description="Morc S5" evidence="5">
    <location>
        <begin position="426"/>
        <end position="557"/>
    </location>
</feature>
<dbReference type="Proteomes" id="UP000317650">
    <property type="component" value="Chromosome 4"/>
</dbReference>
<feature type="domain" description="Morc S5" evidence="5">
    <location>
        <begin position="373"/>
        <end position="422"/>
    </location>
</feature>
<dbReference type="GO" id="GO:0016887">
    <property type="term" value="F:ATP hydrolysis activity"/>
    <property type="evidence" value="ECO:0007669"/>
    <property type="project" value="InterPro"/>
</dbReference>
<dbReference type="PANTHER" id="PTHR23336">
    <property type="entry name" value="ZINC FINGER CW-TYPE COILED-COIL DOMAIN PROTEIN 3"/>
    <property type="match status" value="1"/>
</dbReference>
<evidence type="ECO:0000256" key="4">
    <source>
        <dbReference type="SAM" id="MobiDB-lite"/>
    </source>
</evidence>
<protein>
    <recommendedName>
        <fullName evidence="5">Morc S5 domain-containing protein</fullName>
    </recommendedName>
</protein>
<evidence type="ECO:0000256" key="3">
    <source>
        <dbReference type="SAM" id="Coils"/>
    </source>
</evidence>
<keyword evidence="2" id="KW-0234">DNA repair</keyword>
<feature type="region of interest" description="Disordered" evidence="4">
    <location>
        <begin position="97"/>
        <end position="121"/>
    </location>
</feature>
<dbReference type="InterPro" id="IPR041006">
    <property type="entry name" value="Morc_S5"/>
</dbReference>
<proteinExistence type="predicted"/>
<dbReference type="Pfam" id="PF17942">
    <property type="entry name" value="Morc6_S5"/>
    <property type="match status" value="2"/>
</dbReference>
<dbReference type="GO" id="GO:0005634">
    <property type="term" value="C:nucleus"/>
    <property type="evidence" value="ECO:0007669"/>
    <property type="project" value="TreeGrafter"/>
</dbReference>
<accession>A0A4S8KBR1</accession>